<keyword evidence="4" id="KW-0677">Repeat</keyword>
<dbReference type="GO" id="GO:0031519">
    <property type="term" value="C:PcG protein complex"/>
    <property type="evidence" value="ECO:0007669"/>
    <property type="project" value="TreeGrafter"/>
</dbReference>
<evidence type="ECO:0000256" key="8">
    <source>
        <dbReference type="PROSITE-ProRule" id="PRU00042"/>
    </source>
</evidence>
<sequence length="333" mass="37045">MFFNSYADPAGLPPMNSPSLLSLYPPYELSDPEVYASLSPNANKFFEHSTTNFPFELPLPDGHEFTTYPFMNPGPNLNEFQDLGFTEIGFNHQSEVQPYADPQSLFSTPPRYGQSSSISPRLSTSSLEFAPAFSQESSPNFSASDITPSFLFPQQSLEQLPQATNEYLYLEPENTMPILNLQTAPNYCFSNIAEGSALHQNQPDWRPTQQATSSPESKAKRKATTSKRTSASTSLSNPYPLATSSSSKFAQPPRGKRSTRSSHLILTDSPVSVTQGGYARKYACTWEGCGKAFTTSGHLVRHKRIHTGEKRYECAMENCSSRFSRQDNMLQHL</sequence>
<keyword evidence="7" id="KW-0539">Nucleus</keyword>
<dbReference type="PROSITE" id="PS50157">
    <property type="entry name" value="ZINC_FINGER_C2H2_2"/>
    <property type="match status" value="2"/>
</dbReference>
<dbReference type="PROSITE" id="PS00028">
    <property type="entry name" value="ZINC_FINGER_C2H2_1"/>
    <property type="match status" value="1"/>
</dbReference>
<evidence type="ECO:0000256" key="9">
    <source>
        <dbReference type="SAM" id="MobiDB-lite"/>
    </source>
</evidence>
<dbReference type="OrthoDB" id="2502162at2759"/>
<keyword evidence="6" id="KW-0862">Zinc</keyword>
<organism evidence="11 12">
    <name type="scientific">Puccinia sorghi</name>
    <dbReference type="NCBI Taxonomy" id="27349"/>
    <lineage>
        <taxon>Eukaryota</taxon>
        <taxon>Fungi</taxon>
        <taxon>Dikarya</taxon>
        <taxon>Basidiomycota</taxon>
        <taxon>Pucciniomycotina</taxon>
        <taxon>Pucciniomycetes</taxon>
        <taxon>Pucciniales</taxon>
        <taxon>Pucciniaceae</taxon>
        <taxon>Puccinia</taxon>
    </lineage>
</organism>
<evidence type="ECO:0000256" key="4">
    <source>
        <dbReference type="ARBA" id="ARBA00022737"/>
    </source>
</evidence>
<accession>A0A0L6VJ84</accession>
<evidence type="ECO:0000256" key="6">
    <source>
        <dbReference type="ARBA" id="ARBA00022833"/>
    </source>
</evidence>
<dbReference type="GO" id="GO:0000978">
    <property type="term" value="F:RNA polymerase II cis-regulatory region sequence-specific DNA binding"/>
    <property type="evidence" value="ECO:0007669"/>
    <property type="project" value="TreeGrafter"/>
</dbReference>
<keyword evidence="12" id="KW-1185">Reference proteome</keyword>
<feature type="compositionally biased region" description="Polar residues" evidence="9">
    <location>
        <begin position="200"/>
        <end position="216"/>
    </location>
</feature>
<comment type="subcellular location">
    <subcellularLocation>
        <location evidence="1">Nucleus</location>
    </subcellularLocation>
</comment>
<name>A0A0L6VJ84_9BASI</name>
<dbReference type="AlphaFoldDB" id="A0A0L6VJ84"/>
<protein>
    <recommendedName>
        <fullName evidence="10">C2H2-type domain-containing protein</fullName>
    </recommendedName>
</protein>
<dbReference type="GO" id="GO:0005667">
    <property type="term" value="C:transcription regulator complex"/>
    <property type="evidence" value="ECO:0007669"/>
    <property type="project" value="TreeGrafter"/>
</dbReference>
<evidence type="ECO:0000256" key="7">
    <source>
        <dbReference type="ARBA" id="ARBA00023242"/>
    </source>
</evidence>
<dbReference type="GO" id="GO:0000981">
    <property type="term" value="F:DNA-binding transcription factor activity, RNA polymerase II-specific"/>
    <property type="evidence" value="ECO:0007669"/>
    <property type="project" value="TreeGrafter"/>
</dbReference>
<reference evidence="11 12" key="1">
    <citation type="submission" date="2015-08" db="EMBL/GenBank/DDBJ databases">
        <title>Next Generation Sequencing and Analysis of the Genome of Puccinia sorghi L Schw, the Causal Agent of Maize Common Rust.</title>
        <authorList>
            <person name="Rochi L."/>
            <person name="Burguener G."/>
            <person name="Darino M."/>
            <person name="Turjanski A."/>
            <person name="Kreff E."/>
            <person name="Dieguez M.J."/>
            <person name="Sacco F."/>
        </authorList>
    </citation>
    <scope>NUCLEOTIDE SEQUENCE [LARGE SCALE GENOMIC DNA]</scope>
    <source>
        <strain evidence="11 12">RO10H11247</strain>
    </source>
</reference>
<evidence type="ECO:0000256" key="2">
    <source>
        <dbReference type="ARBA" id="ARBA00022491"/>
    </source>
</evidence>
<evidence type="ECO:0000256" key="5">
    <source>
        <dbReference type="ARBA" id="ARBA00022771"/>
    </source>
</evidence>
<dbReference type="InterPro" id="IPR013087">
    <property type="entry name" value="Znf_C2H2_type"/>
</dbReference>
<dbReference type="VEuPathDB" id="FungiDB:VP01_1599g4"/>
<dbReference type="EMBL" id="LAVV01006391">
    <property type="protein sequence ID" value="KNZ60190.1"/>
    <property type="molecule type" value="Genomic_DNA"/>
</dbReference>
<dbReference type="SUPFAM" id="SSF57667">
    <property type="entry name" value="beta-beta-alpha zinc fingers"/>
    <property type="match status" value="1"/>
</dbReference>
<dbReference type="InterPro" id="IPR036236">
    <property type="entry name" value="Znf_C2H2_sf"/>
</dbReference>
<feature type="domain" description="C2H2-type" evidence="10">
    <location>
        <begin position="312"/>
        <end position="333"/>
    </location>
</feature>
<feature type="region of interest" description="Disordered" evidence="9">
    <location>
        <begin position="200"/>
        <end position="266"/>
    </location>
</feature>
<dbReference type="Proteomes" id="UP000037035">
    <property type="component" value="Unassembled WGS sequence"/>
</dbReference>
<keyword evidence="5 8" id="KW-0863">Zinc-finger</keyword>
<dbReference type="PANTHER" id="PTHR14003:SF19">
    <property type="entry name" value="YY2 TRANSCRIPTION FACTOR"/>
    <property type="match status" value="1"/>
</dbReference>
<dbReference type="SMART" id="SM00355">
    <property type="entry name" value="ZnF_C2H2"/>
    <property type="match status" value="1"/>
</dbReference>
<keyword evidence="2" id="KW-0678">Repressor</keyword>
<feature type="domain" description="C2H2-type" evidence="10">
    <location>
        <begin position="282"/>
        <end position="311"/>
    </location>
</feature>
<evidence type="ECO:0000256" key="3">
    <source>
        <dbReference type="ARBA" id="ARBA00022723"/>
    </source>
</evidence>
<comment type="caution">
    <text evidence="11">The sequence shown here is derived from an EMBL/GenBank/DDBJ whole genome shotgun (WGS) entry which is preliminary data.</text>
</comment>
<dbReference type="GO" id="GO:0000122">
    <property type="term" value="P:negative regulation of transcription by RNA polymerase II"/>
    <property type="evidence" value="ECO:0007669"/>
    <property type="project" value="UniProtKB-ARBA"/>
</dbReference>
<dbReference type="STRING" id="27349.A0A0L6VJ84"/>
<keyword evidence="3" id="KW-0479">Metal-binding</keyword>
<dbReference type="GO" id="GO:0000785">
    <property type="term" value="C:chromatin"/>
    <property type="evidence" value="ECO:0007669"/>
    <property type="project" value="TreeGrafter"/>
</dbReference>
<dbReference type="GO" id="GO:0008270">
    <property type="term" value="F:zinc ion binding"/>
    <property type="evidence" value="ECO:0007669"/>
    <property type="project" value="UniProtKB-KW"/>
</dbReference>
<gene>
    <name evidence="11" type="ORF">VP01_1599g4</name>
</gene>
<evidence type="ECO:0000313" key="12">
    <source>
        <dbReference type="Proteomes" id="UP000037035"/>
    </source>
</evidence>
<evidence type="ECO:0000259" key="10">
    <source>
        <dbReference type="PROSITE" id="PS50157"/>
    </source>
</evidence>
<evidence type="ECO:0000256" key="1">
    <source>
        <dbReference type="ARBA" id="ARBA00004123"/>
    </source>
</evidence>
<dbReference type="FunFam" id="3.30.160.60:FF:001382">
    <property type="entry name" value="Transcriptional repressor"/>
    <property type="match status" value="1"/>
</dbReference>
<dbReference type="Pfam" id="PF00096">
    <property type="entry name" value="zf-C2H2"/>
    <property type="match status" value="1"/>
</dbReference>
<proteinExistence type="predicted"/>
<dbReference type="GO" id="GO:0060258">
    <property type="term" value="P:negative regulation of filamentous growth"/>
    <property type="evidence" value="ECO:0007669"/>
    <property type="project" value="UniProtKB-ARBA"/>
</dbReference>
<evidence type="ECO:0000313" key="11">
    <source>
        <dbReference type="EMBL" id="KNZ60190.1"/>
    </source>
</evidence>
<dbReference type="PANTHER" id="PTHR14003">
    <property type="entry name" value="TRANSCRIPTIONAL REPRESSOR PROTEIN YY"/>
    <property type="match status" value="1"/>
</dbReference>
<dbReference type="Gene3D" id="3.30.160.60">
    <property type="entry name" value="Classic Zinc Finger"/>
    <property type="match status" value="2"/>
</dbReference>